<keyword evidence="2" id="KW-1185">Reference proteome</keyword>
<name>A0A830HK65_9CHLO</name>
<dbReference type="EMBL" id="BNJQ01000016">
    <property type="protein sequence ID" value="GHP07262.1"/>
    <property type="molecule type" value="Genomic_DNA"/>
</dbReference>
<dbReference type="AlphaFoldDB" id="A0A830HK65"/>
<dbReference type="Proteomes" id="UP000660262">
    <property type="component" value="Unassembled WGS sequence"/>
</dbReference>
<gene>
    <name evidence="1" type="ORF">PPROV_000600300</name>
</gene>
<evidence type="ECO:0000313" key="2">
    <source>
        <dbReference type="Proteomes" id="UP000660262"/>
    </source>
</evidence>
<sequence>MPGQHHNTQLATRLPVVHATARRLAEEARQLHTAHADATASEAVRVALEAYELAKPGDGVMMNAGDERLLASVVALDANVVDWACTPPTHRLLGSTRHAWISGEWQRDNEGIPEHVPPVAVVGVLRVPRADDAGEVARAAAAVSCFHEDILMVELVGATRVAAVVAAADAGGPTVDKAARMLDRLIFSACWHLDGSKRVLQLFDITALEPDAPTAVPLLPPPLESSKKLKALTGAFAAVGPVVRHLGVPFFVLEVYTSDTPTNSVAVCCIGSPPSRTWFLASRAVPGDLVSLTNLRRGALHVEGAVTSQGMRCYYTTDATTVSFQVQACAANAPANTHPTKAATNAAEVNFAGVLTGWRAAGTLLAVLNGGERELNVASWPGSFLPSSLAALRAGTWIAVHRALVLGDIALAATPRTRIAIVHPAAPTHVHGIPRGLRVVAGSDASVERLVQVLCGSRARRYEWGVRTLLADVVGGEGADSFWLRDARRVEDADLRESAFARLVRAIAWHDPNERPSRPWYDEALAHAMPAAAARDAALLAETSTRGVECFVPRAVEIDTLVGACLGGGKATVPEAAIFCERAPVTFYEDRHHLYQPSGDDAGDVHGAGRSAMMLVGNLIVHPRTGRWVLQDASGSTISVVFSERAARYVRHIVEAAGLRDVWLCITRYVIRATVLPQSSLRIASVGVDAPDALVPFFDGCAAHQTMNPHPPCGGSDPEEFWLVVPTHVTSFKSVNVLVLPIGIFSREPMATSHEFPAVPGLLRVPMVENGNLSEIQQHKFAVYVQLRQGASWPGFPQAPDSPHLSNLLLKVNVRSHLAVLEAGVGRVFLVPAPSAGDTLAPGGHVPLEVSLNDGGYGSRGAAEAMHASLSIGSGQAVGQAICSAVYHHDDIAGKSIREVMAHLSPKDARKVHGVVDHAEVTVASMSGEGMMQNLPSLQIRLTLRDCREGFDDSLQVITAAHVPLDAFPPCAFCPGTIVSLSHVRVKARGKRRALFAEFDPSCCATVLPCVPPSTASVERHSKPPPRGFLDGASERSASSSMCPTPCRATVAACSRLEIGLMCRTCLAMNRGVPPVAGLCAHNRTELQLSLIAFMHIVDGSGDAEAFAEGAEAWKLLHGPNARPPPSYVELGESQEHSPVLALVLRRRNERFVAQAKRTEHDDNVEVRDGANNLVQGDDRVVLAAFLRDAQAHGPAILLVQPNDEEGRARSTSQVRVKAVRWVDRADSRSELLMSGV</sequence>
<evidence type="ECO:0008006" key="3">
    <source>
        <dbReference type="Google" id="ProtNLM"/>
    </source>
</evidence>
<comment type="caution">
    <text evidence="1">The sequence shown here is derived from an EMBL/GenBank/DDBJ whole genome shotgun (WGS) entry which is preliminary data.</text>
</comment>
<protein>
    <recommendedName>
        <fullName evidence="3">CST complex subunit CTC1</fullName>
    </recommendedName>
</protein>
<organism evidence="1 2">
    <name type="scientific">Pycnococcus provasolii</name>
    <dbReference type="NCBI Taxonomy" id="41880"/>
    <lineage>
        <taxon>Eukaryota</taxon>
        <taxon>Viridiplantae</taxon>
        <taxon>Chlorophyta</taxon>
        <taxon>Pseudoscourfieldiophyceae</taxon>
        <taxon>Pseudoscourfieldiales</taxon>
        <taxon>Pycnococcaceae</taxon>
        <taxon>Pycnococcus</taxon>
    </lineage>
</organism>
<accession>A0A830HK65</accession>
<reference evidence="1" key="1">
    <citation type="submission" date="2020-10" db="EMBL/GenBank/DDBJ databases">
        <title>Unveiling of a novel bifunctional photoreceptor, Dualchrome1, isolated from a cosmopolitan green alga.</title>
        <authorList>
            <person name="Suzuki S."/>
            <person name="Kawachi M."/>
        </authorList>
    </citation>
    <scope>NUCLEOTIDE SEQUENCE</scope>
    <source>
        <strain evidence="1">NIES 2893</strain>
    </source>
</reference>
<evidence type="ECO:0000313" key="1">
    <source>
        <dbReference type="EMBL" id="GHP07262.1"/>
    </source>
</evidence>
<proteinExistence type="predicted"/>